<dbReference type="Proteomes" id="UP000000539">
    <property type="component" value="Chromosome 12"/>
</dbReference>
<evidence type="ECO:0000256" key="7">
    <source>
        <dbReference type="ARBA" id="ARBA00023180"/>
    </source>
</evidence>
<dbReference type="GO" id="GO:0004867">
    <property type="term" value="F:serine-type endopeptidase inhibitor activity"/>
    <property type="evidence" value="ECO:0007669"/>
    <property type="project" value="UniProtKB-KW"/>
</dbReference>
<dbReference type="Pfam" id="PF08487">
    <property type="entry name" value="VIT"/>
    <property type="match status" value="1"/>
</dbReference>
<dbReference type="Pfam" id="PF00092">
    <property type="entry name" value="VWA"/>
    <property type="match status" value="1"/>
</dbReference>
<reference evidence="10" key="1">
    <citation type="submission" date="2020-11" db="EMBL/GenBank/DDBJ databases">
        <title>Gallus gallus (Chicken) genome, bGalGal1, GRCg7b, maternal haplotype autosomes + Z &amp; W.</title>
        <authorList>
            <person name="Warren W."/>
            <person name="Formenti G."/>
            <person name="Fedrigo O."/>
            <person name="Haase B."/>
            <person name="Mountcastle J."/>
            <person name="Balacco J."/>
            <person name="Tracey A."/>
            <person name="Schneider V."/>
            <person name="Okimoto R."/>
            <person name="Cheng H."/>
            <person name="Hawken R."/>
            <person name="Howe K."/>
            <person name="Jarvis E.D."/>
        </authorList>
    </citation>
    <scope>NUCLEOTIDE SEQUENCE [LARGE SCALE GENOMIC DNA]</scope>
    <source>
        <strain evidence="10">Broiler</strain>
    </source>
</reference>
<dbReference type="InterPro" id="IPR050934">
    <property type="entry name" value="ITIH"/>
</dbReference>
<keyword evidence="3" id="KW-0964">Secreted</keyword>
<feature type="domain" description="VIT" evidence="9">
    <location>
        <begin position="3"/>
        <end position="132"/>
    </location>
</feature>
<keyword evidence="11" id="KW-1185">Reference proteome</keyword>
<dbReference type="InterPro" id="IPR036465">
    <property type="entry name" value="vWFA_dom_sf"/>
</dbReference>
<feature type="domain" description="VWFA" evidence="8">
    <location>
        <begin position="257"/>
        <end position="440"/>
    </location>
</feature>
<dbReference type="SUPFAM" id="SSF53300">
    <property type="entry name" value="vWA-like"/>
    <property type="match status" value="1"/>
</dbReference>
<evidence type="ECO:0000256" key="1">
    <source>
        <dbReference type="ARBA" id="ARBA00004613"/>
    </source>
</evidence>
<dbReference type="Gene3D" id="3.40.50.410">
    <property type="entry name" value="von Willebrand factor, type A domain"/>
    <property type="match status" value="1"/>
</dbReference>
<dbReference type="FunFam" id="3.40.50.410:FF:000013">
    <property type="entry name" value="inter-alpha-trypsin inhibitor heavy chain H2"/>
    <property type="match status" value="1"/>
</dbReference>
<dbReference type="GeneTree" id="ENSGT00940000154554"/>
<dbReference type="AlphaFoldDB" id="A0A8V1AJ64"/>
<comment type="subcellular location">
    <subcellularLocation>
        <location evidence="1">Secreted</location>
    </subcellularLocation>
</comment>
<keyword evidence="12" id="KW-1267">Proteomics identification</keyword>
<proteinExistence type="evidence at protein level"/>
<evidence type="ECO:0000256" key="2">
    <source>
        <dbReference type="ARBA" id="ARBA00010158"/>
    </source>
</evidence>
<keyword evidence="5" id="KW-0732">Signal</keyword>
<keyword evidence="7" id="KW-0325">Glycoprotein</keyword>
<evidence type="ECO:0000259" key="9">
    <source>
        <dbReference type="PROSITE" id="PS51468"/>
    </source>
</evidence>
<dbReference type="PROSITE" id="PS51468">
    <property type="entry name" value="VIT"/>
    <property type="match status" value="1"/>
</dbReference>
<evidence type="ECO:0000256" key="3">
    <source>
        <dbReference type="ARBA" id="ARBA00022525"/>
    </source>
</evidence>
<dbReference type="OrthoDB" id="299997at2759"/>
<dbReference type="InterPro" id="IPR013694">
    <property type="entry name" value="VIT"/>
</dbReference>
<dbReference type="SMART" id="SM00327">
    <property type="entry name" value="VWA"/>
    <property type="match status" value="1"/>
</dbReference>
<gene>
    <name evidence="10" type="primary">ITIH3</name>
</gene>
<evidence type="ECO:0000259" key="8">
    <source>
        <dbReference type="PROSITE" id="PS50234"/>
    </source>
</evidence>
<dbReference type="GO" id="GO:0005576">
    <property type="term" value="C:extracellular region"/>
    <property type="evidence" value="ECO:0007669"/>
    <property type="project" value="UniProtKB-SubCell"/>
</dbReference>
<accession>A0A8V1AJ64</accession>
<evidence type="ECO:0000256" key="4">
    <source>
        <dbReference type="ARBA" id="ARBA00022690"/>
    </source>
</evidence>
<evidence type="ECO:0000256" key="5">
    <source>
        <dbReference type="ARBA" id="ARBA00022729"/>
    </source>
</evidence>
<evidence type="ECO:0000256" key="6">
    <source>
        <dbReference type="ARBA" id="ARBA00022900"/>
    </source>
</evidence>
<name>A0A8V1AJ64_CHICK</name>
<organism evidence="10 11">
    <name type="scientific">Gallus gallus</name>
    <name type="common">Chicken</name>
    <dbReference type="NCBI Taxonomy" id="9031"/>
    <lineage>
        <taxon>Eukaryota</taxon>
        <taxon>Metazoa</taxon>
        <taxon>Chordata</taxon>
        <taxon>Craniata</taxon>
        <taxon>Vertebrata</taxon>
        <taxon>Euteleostomi</taxon>
        <taxon>Archelosauria</taxon>
        <taxon>Archosauria</taxon>
        <taxon>Dinosauria</taxon>
        <taxon>Saurischia</taxon>
        <taxon>Theropoda</taxon>
        <taxon>Coelurosauria</taxon>
        <taxon>Aves</taxon>
        <taxon>Neognathae</taxon>
        <taxon>Galloanserae</taxon>
        <taxon>Galliformes</taxon>
        <taxon>Phasianidae</taxon>
        <taxon>Phasianinae</taxon>
        <taxon>Gallus</taxon>
    </lineage>
</organism>
<protein>
    <submittedName>
        <fullName evidence="10">Inter-alpha-trypsin inhibitor heavy chain 3</fullName>
    </submittedName>
</protein>
<dbReference type="Ensembl" id="ENSGALT00010068034.1">
    <property type="protein sequence ID" value="ENSGALP00010041777.1"/>
    <property type="gene ID" value="ENSGALG00010028079.1"/>
</dbReference>
<comment type="similarity">
    <text evidence="2">Belongs to the ITIH family.</text>
</comment>
<keyword evidence="6" id="KW-0722">Serine protease inhibitor</keyword>
<dbReference type="PANTHER" id="PTHR10338">
    <property type="entry name" value="INTER-ALPHA-TRYPSIN INHIBITOR HEAVY CHAIN FAMILY MEMBER"/>
    <property type="match status" value="1"/>
</dbReference>
<evidence type="ECO:0007829" key="12">
    <source>
        <dbReference type="PeptideAtlas" id="A0A8V1AJ64"/>
    </source>
</evidence>
<reference evidence="10" key="2">
    <citation type="submission" date="2025-08" db="UniProtKB">
        <authorList>
            <consortium name="Ensembl"/>
        </authorList>
    </citation>
    <scope>IDENTIFICATION</scope>
    <source>
        <strain evidence="10">broiler</strain>
    </source>
</reference>
<reference evidence="10" key="3">
    <citation type="submission" date="2025-09" db="UniProtKB">
        <authorList>
            <consortium name="Ensembl"/>
        </authorList>
    </citation>
    <scope>IDENTIFICATION</scope>
    <source>
        <strain evidence="10">broiler</strain>
    </source>
</reference>
<evidence type="ECO:0000313" key="10">
    <source>
        <dbReference type="Ensembl" id="ENSGALP00010041777.1"/>
    </source>
</evidence>
<keyword evidence="4" id="KW-0646">Protease inhibitor</keyword>
<sequence>MSFQKRNSDNDLVVNGIEIYRMKIDSKVTSRFAHNVITSRAVNRGNIHKEVFFDVELPKTAFITNFSMTIDGITYPGNIKEKEAAKQQYEKAVSRGQTAGLVKASGRKTEKFTVSVNIAAGSKVTFELTYEELLKRHFGKYEMFIKVKPKQLVKDFEIEVNIFEPQGISELEAEGTFITNDLQNVIKKSFSHKKGHISFKPTLDQQRTCENCSQSLLDGDFIVKYDVKRTTPDNLQIVNGYFVHFFAPTNLPKLPKNVIFIIDISGSMSGREIEQTREALLKILDDIKEDDHFNFILFGSDVHIWKETLIKATPENLDEARKFVRSIDTEGMTNLYGGIMKGIDMLNAAHEGNLVPKRSASIIIMLTDGQPNVGISNTQDIQTHVKKAIEGKYTLYNLGFGYGVDYNFLEKMALENKGLARRIYPDSDSALQLQGFYDEVSNPMLLDVELNYPENEIEDVTKNSFKHFYDGSEIVVAGRFRDINQNSLTVDVKGEGANDVLSFTTQQDKEQTAEVFQEQEYIFGDFIERLWAYLTIEQLLEKRIAATGEEKENFTAKALDLSLKYKFVTPLTSMVVTKPEGNENQAAIADKPTEGTDIFTVLSKLFSCSSKERLV</sequence>
<dbReference type="PANTHER" id="PTHR10338:SF115">
    <property type="entry name" value="INTER-ALPHA-TRYPSIN INHIBITOR HEAVY CHAIN H3"/>
    <property type="match status" value="1"/>
</dbReference>
<dbReference type="InterPro" id="IPR002035">
    <property type="entry name" value="VWF_A"/>
</dbReference>
<dbReference type="SMART" id="SM00609">
    <property type="entry name" value="VIT"/>
    <property type="match status" value="1"/>
</dbReference>
<dbReference type="PROSITE" id="PS50234">
    <property type="entry name" value="VWFA"/>
    <property type="match status" value="1"/>
</dbReference>
<evidence type="ECO:0000313" key="11">
    <source>
        <dbReference type="Proteomes" id="UP000000539"/>
    </source>
</evidence>